<name>A0A497YEV1_9BACL</name>
<evidence type="ECO:0000256" key="1">
    <source>
        <dbReference type="SAM" id="Phobius"/>
    </source>
</evidence>
<sequence length="347" mass="40231">MIPMRTDSYVERQERLRDRGKVELPLNIDTKKYLYGNISFQDMFIVSPFLILGAFISYLLYRAGTFNQQLLLVAFVPAMIVTVFQLNKHPVRKNLSLLQYKVIWKLKAKHRKKDFHYAKGALPMSRNERDTRTELGLANIANGCLESSDRRLIKVLEVSSVNLSLMNELAKENVLSAYQSFINDTGEKQIQLMQVAQPINLTNYLMWFNEQVDQNSSYAKRMLKQGYADQIERIQKSKNMVTRKRYLVISKPMTNSPKDYLKLETTANILQAKLEQMLSGYEKLDVKILENDELLKFYYACIDFENAQAQGQNIVHKTNAKLDVVVGKNTAKALVEQYKTLLNDRFE</sequence>
<evidence type="ECO:0008006" key="4">
    <source>
        <dbReference type="Google" id="ProtNLM"/>
    </source>
</evidence>
<proteinExistence type="predicted"/>
<accession>A0A497YEV1</accession>
<gene>
    <name evidence="2" type="ORF">DFR62_3404</name>
</gene>
<dbReference type="EMBL" id="RCCP01000009">
    <property type="protein sequence ID" value="RLJ81359.1"/>
    <property type="molecule type" value="Genomic_DNA"/>
</dbReference>
<dbReference type="Proteomes" id="UP000280791">
    <property type="component" value="Unassembled WGS sequence"/>
</dbReference>
<evidence type="ECO:0000313" key="3">
    <source>
        <dbReference type="Proteomes" id="UP000280791"/>
    </source>
</evidence>
<keyword evidence="1" id="KW-1133">Transmembrane helix</keyword>
<keyword evidence="3" id="KW-1185">Reference proteome</keyword>
<keyword evidence="1" id="KW-0812">Transmembrane</keyword>
<protein>
    <recommendedName>
        <fullName evidence="4">TrsD</fullName>
    </recommendedName>
</protein>
<feature type="transmembrane region" description="Helical" evidence="1">
    <location>
        <begin position="70"/>
        <end position="87"/>
    </location>
</feature>
<evidence type="ECO:0000313" key="2">
    <source>
        <dbReference type="EMBL" id="RLJ81359.1"/>
    </source>
</evidence>
<feature type="transmembrane region" description="Helical" evidence="1">
    <location>
        <begin position="43"/>
        <end position="61"/>
    </location>
</feature>
<organism evidence="2 3">
    <name type="scientific">Planococcus citreus</name>
    <dbReference type="NCBI Taxonomy" id="1373"/>
    <lineage>
        <taxon>Bacteria</taxon>
        <taxon>Bacillati</taxon>
        <taxon>Bacillota</taxon>
        <taxon>Bacilli</taxon>
        <taxon>Bacillales</taxon>
        <taxon>Caryophanaceae</taxon>
        <taxon>Planococcus</taxon>
    </lineage>
</organism>
<reference evidence="2 3" key="1">
    <citation type="submission" date="2018-10" db="EMBL/GenBank/DDBJ databases">
        <title>Genomic Encyclopedia of Type Strains, Phase IV (KMG-IV): sequencing the most valuable type-strain genomes for metagenomic binning, comparative biology and taxonomic classification.</title>
        <authorList>
            <person name="Goeker M."/>
        </authorList>
    </citation>
    <scope>NUCLEOTIDE SEQUENCE [LARGE SCALE GENOMIC DNA]</scope>
    <source>
        <strain evidence="2 3">DSM 20549</strain>
    </source>
</reference>
<dbReference type="AlphaFoldDB" id="A0A497YEV1"/>
<keyword evidence="1" id="KW-0472">Membrane</keyword>
<comment type="caution">
    <text evidence="2">The sequence shown here is derived from an EMBL/GenBank/DDBJ whole genome shotgun (WGS) entry which is preliminary data.</text>
</comment>